<name>A0A233RCA9_9GAMM</name>
<evidence type="ECO:0000256" key="2">
    <source>
        <dbReference type="SAM" id="SignalP"/>
    </source>
</evidence>
<feature type="compositionally biased region" description="Basic and acidic residues" evidence="1">
    <location>
        <begin position="146"/>
        <end position="156"/>
    </location>
</feature>
<evidence type="ECO:0008006" key="5">
    <source>
        <dbReference type="Google" id="ProtNLM"/>
    </source>
</evidence>
<feature type="region of interest" description="Disordered" evidence="1">
    <location>
        <begin position="143"/>
        <end position="162"/>
    </location>
</feature>
<dbReference type="Proteomes" id="UP000242757">
    <property type="component" value="Unassembled WGS sequence"/>
</dbReference>
<proteinExistence type="predicted"/>
<dbReference type="Pfam" id="PF04314">
    <property type="entry name" value="PCuAC"/>
    <property type="match status" value="1"/>
</dbReference>
<dbReference type="PANTHER" id="PTHR36302:SF1">
    <property type="entry name" value="COPPER CHAPERONE PCU(A)C"/>
    <property type="match status" value="1"/>
</dbReference>
<sequence>MNVMRSAIASLLLLSASGALAHEYEQGGLHIDHPWSRPAPPMAANGSAYLVINNQGRADDVLLGASTPLAERVEIHTHLMDGDMMKMRQLKSLPIPAGETVSLAPGGHHLMLMGLKQAPQLGDRFPLTLRFEQAGEVEVEISVDGEEAKPAKEVHGYGHHHH</sequence>
<keyword evidence="2" id="KW-0732">Signal</keyword>
<protein>
    <recommendedName>
        <fullName evidence="5">Copper chaperone PCu(A)C</fullName>
    </recommendedName>
</protein>
<comment type="caution">
    <text evidence="3">The sequence shown here is derived from an EMBL/GenBank/DDBJ whole genome shotgun (WGS) entry which is preliminary data.</text>
</comment>
<feature type="chain" id="PRO_5012737271" description="Copper chaperone PCu(A)C" evidence="2">
    <location>
        <begin position="22"/>
        <end position="162"/>
    </location>
</feature>
<dbReference type="EMBL" id="NBIM01000006">
    <property type="protein sequence ID" value="OXY81022.1"/>
    <property type="molecule type" value="Genomic_DNA"/>
</dbReference>
<evidence type="ECO:0000256" key="1">
    <source>
        <dbReference type="SAM" id="MobiDB-lite"/>
    </source>
</evidence>
<evidence type="ECO:0000313" key="3">
    <source>
        <dbReference type="EMBL" id="OXY81022.1"/>
    </source>
</evidence>
<gene>
    <name evidence="3" type="ORF">B6S08_14980</name>
</gene>
<dbReference type="InterPro" id="IPR036182">
    <property type="entry name" value="PCuAC_sf"/>
</dbReference>
<reference evidence="3 4" key="1">
    <citation type="submission" date="2017-08" db="EMBL/GenBank/DDBJ databases">
        <title>A Genome Sequence of Oceanimonas doudoroffii ATCC 27123T.</title>
        <authorList>
            <person name="Brennan M.A."/>
            <person name="Maclea K.S."/>
            <person name="Mcclelland W.D."/>
            <person name="Trachtenberg A.M."/>
        </authorList>
    </citation>
    <scope>NUCLEOTIDE SEQUENCE [LARGE SCALE GENOMIC DNA]</scope>
    <source>
        <strain evidence="3 4">ATCC 27123</strain>
    </source>
</reference>
<evidence type="ECO:0000313" key="4">
    <source>
        <dbReference type="Proteomes" id="UP000242757"/>
    </source>
</evidence>
<organism evidence="3 4">
    <name type="scientific">Oceanimonas doudoroffii</name>
    <dbReference type="NCBI Taxonomy" id="84158"/>
    <lineage>
        <taxon>Bacteria</taxon>
        <taxon>Pseudomonadati</taxon>
        <taxon>Pseudomonadota</taxon>
        <taxon>Gammaproteobacteria</taxon>
        <taxon>Aeromonadales</taxon>
        <taxon>Aeromonadaceae</taxon>
        <taxon>Oceanimonas</taxon>
    </lineage>
</organism>
<feature type="signal peptide" evidence="2">
    <location>
        <begin position="1"/>
        <end position="21"/>
    </location>
</feature>
<dbReference type="OrthoDB" id="9796962at2"/>
<dbReference type="InterPro" id="IPR007410">
    <property type="entry name" value="LpqE-like"/>
</dbReference>
<dbReference type="PANTHER" id="PTHR36302">
    <property type="entry name" value="BLR7088 PROTEIN"/>
    <property type="match status" value="1"/>
</dbReference>
<dbReference type="SUPFAM" id="SSF110087">
    <property type="entry name" value="DR1885-like metal-binding protein"/>
    <property type="match status" value="1"/>
</dbReference>
<dbReference type="AlphaFoldDB" id="A0A233RCA9"/>
<accession>A0A233RCA9</accession>
<dbReference type="Gene3D" id="2.60.40.1890">
    <property type="entry name" value="PCu(A)C copper chaperone"/>
    <property type="match status" value="1"/>
</dbReference>
<dbReference type="RefSeq" id="WP_094201612.1">
    <property type="nucleotide sequence ID" value="NZ_NBIM01000006.1"/>
</dbReference>
<keyword evidence="4" id="KW-1185">Reference proteome</keyword>
<dbReference type="InterPro" id="IPR058248">
    <property type="entry name" value="Lxx211020-like"/>
</dbReference>